<dbReference type="Gene3D" id="3.90.190.20">
    <property type="entry name" value="Mur ligase, C-terminal domain"/>
    <property type="match status" value="1"/>
</dbReference>
<keyword evidence="4 7" id="KW-0547">Nucleotide-binding</keyword>
<evidence type="ECO:0000256" key="5">
    <source>
        <dbReference type="ARBA" id="ARBA00022840"/>
    </source>
</evidence>
<dbReference type="InterPro" id="IPR001645">
    <property type="entry name" value="Folylpolyglutamate_synth"/>
</dbReference>
<dbReference type="Proteomes" id="UP000001420">
    <property type="component" value="Chromosome"/>
</dbReference>
<organism evidence="8 9">
    <name type="scientific">Prochlorococcus marinus (strain SARG / CCMP1375 / SS120)</name>
    <dbReference type="NCBI Taxonomy" id="167539"/>
    <lineage>
        <taxon>Bacteria</taxon>
        <taxon>Bacillati</taxon>
        <taxon>Cyanobacteriota</taxon>
        <taxon>Cyanophyceae</taxon>
        <taxon>Synechococcales</taxon>
        <taxon>Prochlorococcaceae</taxon>
        <taxon>Prochlorococcus</taxon>
    </lineage>
</organism>
<dbReference type="SUPFAM" id="SSF53244">
    <property type="entry name" value="MurD-like peptide ligases, peptide-binding domain"/>
    <property type="match status" value="1"/>
</dbReference>
<evidence type="ECO:0000256" key="1">
    <source>
        <dbReference type="ARBA" id="ARBA00008276"/>
    </source>
</evidence>
<dbReference type="PANTHER" id="PTHR11136">
    <property type="entry name" value="FOLYLPOLYGLUTAMATE SYNTHASE-RELATED"/>
    <property type="match status" value="1"/>
</dbReference>
<gene>
    <name evidence="8" type="primary">folC</name>
    <name evidence="8" type="ordered locus">Pro_1376</name>
</gene>
<dbReference type="GO" id="GO:0005737">
    <property type="term" value="C:cytoplasm"/>
    <property type="evidence" value="ECO:0007669"/>
    <property type="project" value="TreeGrafter"/>
</dbReference>
<protein>
    <submittedName>
        <fullName evidence="8">Folylpolyglutamate synthase</fullName>
    </submittedName>
</protein>
<dbReference type="SUPFAM" id="SSF53623">
    <property type="entry name" value="MurD-like peptide ligases, catalytic domain"/>
    <property type="match status" value="1"/>
</dbReference>
<evidence type="ECO:0000256" key="4">
    <source>
        <dbReference type="ARBA" id="ARBA00022741"/>
    </source>
</evidence>
<accession>Q7VAS8</accession>
<evidence type="ECO:0000256" key="7">
    <source>
        <dbReference type="PIRNR" id="PIRNR001563"/>
    </source>
</evidence>
<dbReference type="PIRSF" id="PIRSF001563">
    <property type="entry name" value="Folylpolyglu_synth"/>
    <property type="match status" value="1"/>
</dbReference>
<keyword evidence="5 7" id="KW-0067">ATP-binding</keyword>
<dbReference type="EnsemblBacteria" id="AAQ00420">
    <property type="protein sequence ID" value="AAQ00420"/>
    <property type="gene ID" value="Pro_1376"/>
</dbReference>
<dbReference type="InterPro" id="IPR036565">
    <property type="entry name" value="Mur-like_cat_sf"/>
</dbReference>
<keyword evidence="6" id="KW-0460">Magnesium</keyword>
<dbReference type="AlphaFoldDB" id="Q7VAS8"/>
<dbReference type="RefSeq" id="WP_011125527.1">
    <property type="nucleotide sequence ID" value="NC_005042.1"/>
</dbReference>
<dbReference type="GO" id="GO:0046872">
    <property type="term" value="F:metal ion binding"/>
    <property type="evidence" value="ECO:0007669"/>
    <property type="project" value="UniProtKB-KW"/>
</dbReference>
<dbReference type="PATRIC" id="fig|167539.5.peg.1443"/>
<evidence type="ECO:0000313" key="9">
    <source>
        <dbReference type="Proteomes" id="UP000001420"/>
    </source>
</evidence>
<proteinExistence type="inferred from homology"/>
<keyword evidence="3" id="KW-0479">Metal-binding</keyword>
<dbReference type="GO" id="GO:0004326">
    <property type="term" value="F:tetrahydrofolylpolyglutamate synthase activity"/>
    <property type="evidence" value="ECO:0007669"/>
    <property type="project" value="InterPro"/>
</dbReference>
<name>Q7VAS8_PROMA</name>
<evidence type="ECO:0000256" key="6">
    <source>
        <dbReference type="ARBA" id="ARBA00022842"/>
    </source>
</evidence>
<evidence type="ECO:0000256" key="2">
    <source>
        <dbReference type="ARBA" id="ARBA00022598"/>
    </source>
</evidence>
<comment type="similarity">
    <text evidence="1 7">Belongs to the folylpolyglutamate synthase family.</text>
</comment>
<keyword evidence="2 7" id="KW-0436">Ligase</keyword>
<sequence>MNLINYKENNDFEELIPSFKSKGMNLGLDRIQNALQKMGNPCHKVPAIQIAGTNGKGSITCFLESCLTKTHIKTGCTTSPHLVSWCERIRIDGQMISPEKLRKFVNEVKLITKSEQLTPFELVIASAFNYFFVNQVELILLEVGLGGRLDATTAHPWRPIIAMGKISFDHCEYLGESLAKITKEKAAVISYGSHVISADQEPEVKKILEDTVLKKNAKISWVSPLSKQWELGIAGEIQRENAAVAKAVLESLPTFGWKINNNQIKKGLASANWPGRLQSTKWEGLPLILDGAHNPEAIRQLSKERALWVNQSSIVHWIIGIQTNKNAPEMLRNLLKEKDIAWIVQIPNHQSWSKDQLLKACPELSHQLRKAESILKVLELLRSNNQWPTPPPIVTGSLYLIGDLIKNKIIT</sequence>
<reference evidence="8 9" key="1">
    <citation type="journal article" date="2003" name="Proc. Natl. Acad. Sci. U.S.A.">
        <title>Genome sequence of the cyanobacterium Prochlorococcus marinus SS120, a nearly minimal oxyphototrophic genome.</title>
        <authorList>
            <person name="Dufresne A."/>
            <person name="Salanoubat M."/>
            <person name="Partensky F."/>
            <person name="Artiguenave F."/>
            <person name="Axmann I.M."/>
            <person name="Barbe V."/>
            <person name="Duprat S."/>
            <person name="Galperin M.Y."/>
            <person name="Koonin E.V."/>
            <person name="Le Gall F."/>
            <person name="Makarova K.S."/>
            <person name="Ostrowski M."/>
            <person name="Oztas S."/>
            <person name="Robert C."/>
            <person name="Rogozin I.B."/>
            <person name="Scanlan D.J."/>
            <person name="Tandeau de Marsac N."/>
            <person name="Weissenbach J."/>
            <person name="Wincker P."/>
            <person name="Wolf Y.I."/>
            <person name="Hess W.R."/>
        </authorList>
    </citation>
    <scope>NUCLEOTIDE SEQUENCE [LARGE SCALE GENOMIC DNA]</scope>
    <source>
        <strain evidence="9">SARG / CCMP1375 / SS120</strain>
    </source>
</reference>
<evidence type="ECO:0000313" key="8">
    <source>
        <dbReference type="EMBL" id="AAQ00420.1"/>
    </source>
</evidence>
<dbReference type="OrthoDB" id="9809356at2"/>
<evidence type="ECO:0000256" key="3">
    <source>
        <dbReference type="ARBA" id="ARBA00022723"/>
    </source>
</evidence>
<dbReference type="GO" id="GO:0008841">
    <property type="term" value="F:dihydrofolate synthase activity"/>
    <property type="evidence" value="ECO:0007669"/>
    <property type="project" value="TreeGrafter"/>
</dbReference>
<dbReference type="eggNOG" id="COG0285">
    <property type="taxonomic scope" value="Bacteria"/>
</dbReference>
<dbReference type="PANTHER" id="PTHR11136:SF0">
    <property type="entry name" value="DIHYDROFOLATE SYNTHETASE-RELATED"/>
    <property type="match status" value="1"/>
</dbReference>
<dbReference type="NCBIfam" id="TIGR01499">
    <property type="entry name" value="folC"/>
    <property type="match status" value="1"/>
</dbReference>
<keyword evidence="9" id="KW-1185">Reference proteome</keyword>
<dbReference type="STRING" id="167539.Pro_1376"/>
<dbReference type="Gene3D" id="3.40.1190.10">
    <property type="entry name" value="Mur-like, catalytic domain"/>
    <property type="match status" value="1"/>
</dbReference>
<dbReference type="GO" id="GO:0005524">
    <property type="term" value="F:ATP binding"/>
    <property type="evidence" value="ECO:0007669"/>
    <property type="project" value="UniProtKB-KW"/>
</dbReference>
<dbReference type="HOGENOM" id="CLU_015869_1_1_3"/>
<dbReference type="KEGG" id="pma:Pro_1376"/>
<dbReference type="InterPro" id="IPR036615">
    <property type="entry name" value="Mur_ligase_C_dom_sf"/>
</dbReference>
<dbReference type="EMBL" id="AE017126">
    <property type="protein sequence ID" value="AAQ00420.1"/>
    <property type="molecule type" value="Genomic_DNA"/>
</dbReference>